<comment type="caution">
    <text evidence="4">The sequence shown here is derived from an EMBL/GenBank/DDBJ whole genome shotgun (WGS) entry which is preliminary data.</text>
</comment>
<sequence length="353" mass="37460">MRGNRKRSGASRRVTHHTVVTSRRSLLPPSSPMHQTPWTKKASTLPSDRLRPKTTPQKTSRPSKSQAPDASAQPKSKQLLELESLRAALYAQESSGASAMKDPKGGCFCQAHTHPLSPYTPLCPSCALPLCTLNLPSNVCPHCLSPLLSAPPLTPTRAALIARLDTEIAETTRKEHEARERAEQTRRQAVGAFPTLASKLFPAPSAPPPPPPPPQPQTHKVLSLNSKTKRVVVTTTTTPPPISRTASSSNPPSRPGTPPPIRTPAPPAVSAVVYAKGRVRPERPYENLGLSVRGVDALVYVPPVRVGEESVGGTGGEGRRRRRGKGRAGGKENVGDSATTREGGGAEGSGTQS</sequence>
<feature type="compositionally biased region" description="Pro residues" evidence="2">
    <location>
        <begin position="204"/>
        <end position="216"/>
    </location>
</feature>
<dbReference type="EMBL" id="LUEZ02000016">
    <property type="protein sequence ID" value="RDB27433.1"/>
    <property type="molecule type" value="Genomic_DNA"/>
</dbReference>
<feature type="compositionally biased region" description="Gly residues" evidence="2">
    <location>
        <begin position="342"/>
        <end position="353"/>
    </location>
</feature>
<feature type="domain" description="TRIP4/RQT4 C2HC5-type zinc finger" evidence="3">
    <location>
        <begin position="106"/>
        <end position="150"/>
    </location>
</feature>
<reference evidence="4" key="1">
    <citation type="submission" date="2018-04" db="EMBL/GenBank/DDBJ databases">
        <title>Whole genome sequencing of Hypsizygus marmoreus.</title>
        <authorList>
            <person name="Choi I.-G."/>
            <person name="Min B."/>
            <person name="Kim J.-G."/>
            <person name="Kim S."/>
            <person name="Oh Y.-L."/>
            <person name="Kong W.-S."/>
            <person name="Park H."/>
            <person name="Jeong J."/>
            <person name="Song E.-S."/>
        </authorList>
    </citation>
    <scope>NUCLEOTIDE SEQUENCE [LARGE SCALE GENOMIC DNA]</scope>
    <source>
        <strain evidence="4">51987-8</strain>
    </source>
</reference>
<accession>A0A369K6I1</accession>
<dbReference type="InterPro" id="IPR009349">
    <property type="entry name" value="TRIP4/RQT4_C2HC5_Znf"/>
</dbReference>
<feature type="compositionally biased region" description="Polar residues" evidence="2">
    <location>
        <begin position="54"/>
        <end position="76"/>
    </location>
</feature>
<evidence type="ECO:0000313" key="5">
    <source>
        <dbReference type="Proteomes" id="UP000076154"/>
    </source>
</evidence>
<dbReference type="InParanoid" id="A0A369K6I1"/>
<dbReference type="GO" id="GO:0005634">
    <property type="term" value="C:nucleus"/>
    <property type="evidence" value="ECO:0007669"/>
    <property type="project" value="InterPro"/>
</dbReference>
<dbReference type="Proteomes" id="UP000076154">
    <property type="component" value="Unassembled WGS sequence"/>
</dbReference>
<organism evidence="4 5">
    <name type="scientific">Hypsizygus marmoreus</name>
    <name type="common">White beech mushroom</name>
    <name type="synonym">Agaricus marmoreus</name>
    <dbReference type="NCBI Taxonomy" id="39966"/>
    <lineage>
        <taxon>Eukaryota</taxon>
        <taxon>Fungi</taxon>
        <taxon>Dikarya</taxon>
        <taxon>Basidiomycota</taxon>
        <taxon>Agaricomycotina</taxon>
        <taxon>Agaricomycetes</taxon>
        <taxon>Agaricomycetidae</taxon>
        <taxon>Agaricales</taxon>
        <taxon>Tricholomatineae</taxon>
        <taxon>Lyophyllaceae</taxon>
        <taxon>Hypsizygus</taxon>
    </lineage>
</organism>
<feature type="compositionally biased region" description="Pro residues" evidence="2">
    <location>
        <begin position="252"/>
        <end position="267"/>
    </location>
</feature>
<protein>
    <recommendedName>
        <fullName evidence="3">TRIP4/RQT4 C2HC5-type zinc finger domain-containing protein</fullName>
    </recommendedName>
</protein>
<evidence type="ECO:0000256" key="2">
    <source>
        <dbReference type="SAM" id="MobiDB-lite"/>
    </source>
</evidence>
<keyword evidence="1" id="KW-0175">Coiled coil</keyword>
<dbReference type="GO" id="GO:0072344">
    <property type="term" value="P:rescue of stalled ribosome"/>
    <property type="evidence" value="ECO:0007669"/>
    <property type="project" value="InterPro"/>
</dbReference>
<feature type="coiled-coil region" evidence="1">
    <location>
        <begin position="161"/>
        <end position="188"/>
    </location>
</feature>
<dbReference type="STRING" id="39966.A0A369K6I1"/>
<feature type="region of interest" description="Disordered" evidence="2">
    <location>
        <begin position="1"/>
        <end position="76"/>
    </location>
</feature>
<gene>
    <name evidence="4" type="ORF">Hypma_004110</name>
</gene>
<dbReference type="GO" id="GO:0180022">
    <property type="term" value="C:RQC-trigger complex"/>
    <property type="evidence" value="ECO:0007669"/>
    <property type="project" value="InterPro"/>
</dbReference>
<feature type="compositionally biased region" description="Polar residues" evidence="2">
    <location>
        <begin position="33"/>
        <end position="46"/>
    </location>
</feature>
<feature type="region of interest" description="Disordered" evidence="2">
    <location>
        <begin position="304"/>
        <end position="353"/>
    </location>
</feature>
<evidence type="ECO:0000256" key="1">
    <source>
        <dbReference type="SAM" id="Coils"/>
    </source>
</evidence>
<keyword evidence="5" id="KW-1185">Reference proteome</keyword>
<feature type="compositionally biased region" description="Basic residues" evidence="2">
    <location>
        <begin position="1"/>
        <end position="16"/>
    </location>
</feature>
<dbReference type="GO" id="GO:0008270">
    <property type="term" value="F:zinc ion binding"/>
    <property type="evidence" value="ECO:0007669"/>
    <property type="project" value="InterPro"/>
</dbReference>
<dbReference type="AlphaFoldDB" id="A0A369K6I1"/>
<dbReference type="Pfam" id="PF06221">
    <property type="entry name" value="zf-C2HC5"/>
    <property type="match status" value="1"/>
</dbReference>
<evidence type="ECO:0000313" key="4">
    <source>
        <dbReference type="EMBL" id="RDB27433.1"/>
    </source>
</evidence>
<proteinExistence type="predicted"/>
<feature type="compositionally biased region" description="Basic residues" evidence="2">
    <location>
        <begin position="319"/>
        <end position="328"/>
    </location>
</feature>
<name>A0A369K6I1_HYPMA</name>
<feature type="region of interest" description="Disordered" evidence="2">
    <location>
        <begin position="198"/>
        <end position="267"/>
    </location>
</feature>
<dbReference type="OrthoDB" id="338816at2759"/>
<evidence type="ECO:0000259" key="3">
    <source>
        <dbReference type="Pfam" id="PF06221"/>
    </source>
</evidence>